<protein>
    <submittedName>
        <fullName evidence="2">DUF4133 domain-containing protein</fullName>
    </submittedName>
</protein>
<name>A0ABS3CIM5_9BACT</name>
<comment type="caution">
    <text evidence="2">The sequence shown here is derived from an EMBL/GenBank/DDBJ whole genome shotgun (WGS) entry which is preliminary data.</text>
</comment>
<accession>A0ABS3CIM5</accession>
<dbReference type="InterPro" id="IPR025407">
    <property type="entry name" value="DUF4133"/>
</dbReference>
<proteinExistence type="predicted"/>
<feature type="transmembrane region" description="Helical" evidence="1">
    <location>
        <begin position="47"/>
        <end position="65"/>
    </location>
</feature>
<dbReference type="Pfam" id="PF13571">
    <property type="entry name" value="DUF4133"/>
    <property type="match status" value="1"/>
</dbReference>
<sequence>MGFRIYKGVDQEMEFKGLKAQYLLFMGLVLGGSLLAFSVLYALGFPLIITMIVCVASVLYLNKWIAGMNKKMGKDGLMKKQVNQRLPTAIRIRNRGFVKSLSQKKAQV</sequence>
<evidence type="ECO:0000256" key="1">
    <source>
        <dbReference type="SAM" id="Phobius"/>
    </source>
</evidence>
<dbReference type="RefSeq" id="WP_206587557.1">
    <property type="nucleotide sequence ID" value="NZ_JAFKCU010000003.1"/>
</dbReference>
<keyword evidence="3" id="KW-1185">Reference proteome</keyword>
<feature type="transmembrane region" description="Helical" evidence="1">
    <location>
        <begin position="21"/>
        <end position="41"/>
    </location>
</feature>
<dbReference type="Proteomes" id="UP000664480">
    <property type="component" value="Unassembled WGS sequence"/>
</dbReference>
<organism evidence="2 3">
    <name type="scientific">Algoriphagus pacificus</name>
    <dbReference type="NCBI Taxonomy" id="2811234"/>
    <lineage>
        <taxon>Bacteria</taxon>
        <taxon>Pseudomonadati</taxon>
        <taxon>Bacteroidota</taxon>
        <taxon>Cytophagia</taxon>
        <taxon>Cytophagales</taxon>
        <taxon>Cyclobacteriaceae</taxon>
        <taxon>Algoriphagus</taxon>
    </lineage>
</organism>
<keyword evidence="1" id="KW-0812">Transmembrane</keyword>
<dbReference type="EMBL" id="JAFKCU010000003">
    <property type="protein sequence ID" value="MBN7816902.1"/>
    <property type="molecule type" value="Genomic_DNA"/>
</dbReference>
<evidence type="ECO:0000313" key="2">
    <source>
        <dbReference type="EMBL" id="MBN7816902.1"/>
    </source>
</evidence>
<keyword evidence="1" id="KW-1133">Transmembrane helix</keyword>
<reference evidence="2 3" key="1">
    <citation type="submission" date="2021-03" db="EMBL/GenBank/DDBJ databases">
        <title>novel species isolated from a fishpond in China.</title>
        <authorList>
            <person name="Lu H."/>
            <person name="Cai Z."/>
        </authorList>
    </citation>
    <scope>NUCLEOTIDE SEQUENCE [LARGE SCALE GENOMIC DNA]</scope>
    <source>
        <strain evidence="2 3">YJ13C</strain>
    </source>
</reference>
<evidence type="ECO:0000313" key="3">
    <source>
        <dbReference type="Proteomes" id="UP000664480"/>
    </source>
</evidence>
<gene>
    <name evidence="2" type="ORF">J0A69_15765</name>
</gene>
<keyword evidence="1" id="KW-0472">Membrane</keyword>